<keyword evidence="2" id="KW-1133">Transmembrane helix</keyword>
<dbReference type="OrthoDB" id="9799347at2"/>
<dbReference type="PANTHER" id="PTHR42852">
    <property type="entry name" value="THIOL:DISULFIDE INTERCHANGE PROTEIN DSBE"/>
    <property type="match status" value="1"/>
</dbReference>
<keyword evidence="2" id="KW-0472">Membrane</keyword>
<evidence type="ECO:0000259" key="3">
    <source>
        <dbReference type="PROSITE" id="PS51352"/>
    </source>
</evidence>
<evidence type="ECO:0000256" key="1">
    <source>
        <dbReference type="ARBA" id="ARBA00023284"/>
    </source>
</evidence>
<dbReference type="PROSITE" id="PS51352">
    <property type="entry name" value="THIOREDOXIN_2"/>
    <property type="match status" value="1"/>
</dbReference>
<dbReference type="GO" id="GO:0016853">
    <property type="term" value="F:isomerase activity"/>
    <property type="evidence" value="ECO:0007669"/>
    <property type="project" value="UniProtKB-KW"/>
</dbReference>
<evidence type="ECO:0000313" key="5">
    <source>
        <dbReference type="Proteomes" id="UP000196027"/>
    </source>
</evidence>
<keyword evidence="4" id="KW-0413">Isomerase</keyword>
<dbReference type="InterPro" id="IPR036249">
    <property type="entry name" value="Thioredoxin-like_sf"/>
</dbReference>
<dbReference type="InterPro" id="IPR017937">
    <property type="entry name" value="Thioredoxin_CS"/>
</dbReference>
<sequence length="184" mass="20952">MKQFNQNVNHQAGNLNFRSREHVVGVLGIALVFSLLLSVPNPSSANTPAPDFTLKSTTGQNLRLNDYRGQVVLLNFWASWCGPCRQEMPELEKIQQKWSKYGFTVLAVNVDAQQALADKFLQSQSVSFPVLYDHQNRVTQLFEVKAMPSTVLIDRNGIARHWHMGYQPGYELEYESQVKALIRE</sequence>
<dbReference type="GO" id="GO:0016209">
    <property type="term" value="F:antioxidant activity"/>
    <property type="evidence" value="ECO:0007669"/>
    <property type="project" value="InterPro"/>
</dbReference>
<proteinExistence type="predicted"/>
<dbReference type="AlphaFoldDB" id="A0A1Y0IAE8"/>
<dbReference type="GO" id="GO:0015036">
    <property type="term" value="F:disulfide oxidoreductase activity"/>
    <property type="evidence" value="ECO:0007669"/>
    <property type="project" value="UniProtKB-ARBA"/>
</dbReference>
<organism evidence="4 5">
    <name type="scientific">Oleiphilus messinensis</name>
    <dbReference type="NCBI Taxonomy" id="141451"/>
    <lineage>
        <taxon>Bacteria</taxon>
        <taxon>Pseudomonadati</taxon>
        <taxon>Pseudomonadota</taxon>
        <taxon>Gammaproteobacteria</taxon>
        <taxon>Oceanospirillales</taxon>
        <taxon>Oleiphilaceae</taxon>
        <taxon>Oleiphilus</taxon>
    </lineage>
</organism>
<dbReference type="EMBL" id="CP021425">
    <property type="protein sequence ID" value="ARU56373.1"/>
    <property type="molecule type" value="Genomic_DNA"/>
</dbReference>
<dbReference type="CDD" id="cd02966">
    <property type="entry name" value="TlpA_like_family"/>
    <property type="match status" value="1"/>
</dbReference>
<feature type="transmembrane region" description="Helical" evidence="2">
    <location>
        <begin position="21"/>
        <end position="39"/>
    </location>
</feature>
<evidence type="ECO:0000313" key="4">
    <source>
        <dbReference type="EMBL" id="ARU56373.1"/>
    </source>
</evidence>
<reference evidence="4 5" key="1">
    <citation type="submission" date="2017-05" db="EMBL/GenBank/DDBJ databases">
        <title>Genomic insights into alkan degradation activity of Oleiphilus messinensis.</title>
        <authorList>
            <person name="Kozyavkin S.A."/>
            <person name="Slesarev A.I."/>
            <person name="Golyshin P.N."/>
            <person name="Korzhenkov A."/>
            <person name="Golyshina O.N."/>
            <person name="Toshchakov S.V."/>
        </authorList>
    </citation>
    <scope>NUCLEOTIDE SEQUENCE [LARGE SCALE GENOMIC DNA]</scope>
    <source>
        <strain evidence="4 5">ME102</strain>
    </source>
</reference>
<dbReference type="KEGG" id="ome:OLMES_2310"/>
<dbReference type="InterPro" id="IPR013766">
    <property type="entry name" value="Thioredoxin_domain"/>
</dbReference>
<dbReference type="Pfam" id="PF00578">
    <property type="entry name" value="AhpC-TSA"/>
    <property type="match status" value="1"/>
</dbReference>
<evidence type="ECO:0000256" key="2">
    <source>
        <dbReference type="SAM" id="Phobius"/>
    </source>
</evidence>
<dbReference type="InterPro" id="IPR000866">
    <property type="entry name" value="AhpC/TSA"/>
</dbReference>
<name>A0A1Y0IAE8_9GAMM</name>
<dbReference type="PANTHER" id="PTHR42852:SF17">
    <property type="entry name" value="THIOREDOXIN-LIKE PROTEIN HI_1115"/>
    <property type="match status" value="1"/>
</dbReference>
<keyword evidence="2" id="KW-0812">Transmembrane</keyword>
<dbReference type="RefSeq" id="WP_087461365.1">
    <property type="nucleotide sequence ID" value="NZ_CP021425.1"/>
</dbReference>
<dbReference type="Gene3D" id="3.40.30.10">
    <property type="entry name" value="Glutaredoxin"/>
    <property type="match status" value="1"/>
</dbReference>
<keyword evidence="5" id="KW-1185">Reference proteome</keyword>
<keyword evidence="1" id="KW-0676">Redox-active center</keyword>
<feature type="domain" description="Thioredoxin" evidence="3">
    <location>
        <begin position="43"/>
        <end position="183"/>
    </location>
</feature>
<dbReference type="InterPro" id="IPR050553">
    <property type="entry name" value="Thioredoxin_ResA/DsbE_sf"/>
</dbReference>
<dbReference type="PROSITE" id="PS00194">
    <property type="entry name" value="THIOREDOXIN_1"/>
    <property type="match status" value="1"/>
</dbReference>
<gene>
    <name evidence="4" type="ORF">OLMES_2310</name>
</gene>
<dbReference type="SUPFAM" id="SSF52833">
    <property type="entry name" value="Thioredoxin-like"/>
    <property type="match status" value="1"/>
</dbReference>
<dbReference type="Proteomes" id="UP000196027">
    <property type="component" value="Chromosome"/>
</dbReference>
<accession>A0A1Y0IAE8</accession>
<protein>
    <submittedName>
        <fullName evidence="4">Thiol-disulfide isomerase-like protein</fullName>
    </submittedName>
</protein>